<dbReference type="InterPro" id="IPR050415">
    <property type="entry name" value="MRET"/>
</dbReference>
<dbReference type="InterPro" id="IPR017938">
    <property type="entry name" value="Riboflavin_synthase-like_b-brl"/>
</dbReference>
<keyword evidence="5" id="KW-0274">FAD</keyword>
<evidence type="ECO:0000313" key="13">
    <source>
        <dbReference type="Proteomes" id="UP000269265"/>
    </source>
</evidence>
<dbReference type="PROSITE" id="PS51085">
    <property type="entry name" value="2FE2S_FER_2"/>
    <property type="match status" value="1"/>
</dbReference>
<sequence length="373" mass="41207">MLERAERIVHGASRWVLDRVDPQWVDYVASNTMTDINRRLNRFIWTYDLQAQVVRVVDEAPGVKTFELRPNQLWRGMTPGQHVEVLLPVDGPDAQPLRRHYSATALPRGRFSITVKRLPEGRGSAWMHEHLRPGSLLRLNAAQGSFVHRDQSRVLYLCAGSGITPCHSMVDSLLACPAGERPDLQVIAQFRHSGDVIFKDALRRWARAGIKVDTALSGTPEAGHAPRLDADQLKLLCPDIRQRDIYLCGPDGFMTQAMAHLQALGVDLTRVHTERFTVPDTVARPAAGFSVEGTEVVFKHLNRRITLTAADQNKTLLQAGRDHGLDLEAGCCQGMCGTCKLTVHEGEVSGNTLGRAVYLCTAYPASRTVVLGG</sequence>
<dbReference type="SUPFAM" id="SSF54292">
    <property type="entry name" value="2Fe-2S ferredoxin-like"/>
    <property type="match status" value="1"/>
</dbReference>
<proteinExistence type="inferred from homology"/>
<keyword evidence="2" id="KW-0285">Flavoprotein</keyword>
<evidence type="ECO:0000256" key="1">
    <source>
        <dbReference type="ARBA" id="ARBA00001974"/>
    </source>
</evidence>
<dbReference type="EMBL" id="RSED01000007">
    <property type="protein sequence ID" value="RRS04289.1"/>
    <property type="molecule type" value="Genomic_DNA"/>
</dbReference>
<evidence type="ECO:0000256" key="3">
    <source>
        <dbReference type="ARBA" id="ARBA00022714"/>
    </source>
</evidence>
<dbReference type="InterPro" id="IPR017927">
    <property type="entry name" value="FAD-bd_FR_type"/>
</dbReference>
<comment type="caution">
    <text evidence="12">The sequence shown here is derived from an EMBL/GenBank/DDBJ whole genome shotgun (WGS) entry which is preliminary data.</text>
</comment>
<evidence type="ECO:0000259" key="11">
    <source>
        <dbReference type="PROSITE" id="PS51384"/>
    </source>
</evidence>
<dbReference type="InterPro" id="IPR039261">
    <property type="entry name" value="FNR_nucleotide-bd"/>
</dbReference>
<gene>
    <name evidence="12" type="ORF">EIP75_10345</name>
</gene>
<dbReference type="AlphaFoldDB" id="A0A426VBG8"/>
<evidence type="ECO:0000256" key="9">
    <source>
        <dbReference type="ARBA" id="ARBA00061434"/>
    </source>
</evidence>
<keyword evidence="4" id="KW-0479">Metal-binding</keyword>
<evidence type="ECO:0000256" key="5">
    <source>
        <dbReference type="ARBA" id="ARBA00022827"/>
    </source>
</evidence>
<dbReference type="SUPFAM" id="SSF52343">
    <property type="entry name" value="Ferredoxin reductase-like, C-terminal NADP-linked domain"/>
    <property type="match status" value="1"/>
</dbReference>
<dbReference type="PRINTS" id="PR00410">
    <property type="entry name" value="PHEHYDRXLASE"/>
</dbReference>
<evidence type="ECO:0000256" key="4">
    <source>
        <dbReference type="ARBA" id="ARBA00022723"/>
    </source>
</evidence>
<dbReference type="CDD" id="cd00207">
    <property type="entry name" value="fer2"/>
    <property type="match status" value="1"/>
</dbReference>
<evidence type="ECO:0000256" key="2">
    <source>
        <dbReference type="ARBA" id="ARBA00022630"/>
    </source>
</evidence>
<organism evidence="12 13">
    <name type="scientific">Aquabacterium soli</name>
    <dbReference type="NCBI Taxonomy" id="2493092"/>
    <lineage>
        <taxon>Bacteria</taxon>
        <taxon>Pseudomonadati</taxon>
        <taxon>Pseudomonadota</taxon>
        <taxon>Betaproteobacteria</taxon>
        <taxon>Burkholderiales</taxon>
        <taxon>Aquabacterium</taxon>
    </lineage>
</organism>
<dbReference type="GO" id="GO:0051537">
    <property type="term" value="F:2 iron, 2 sulfur cluster binding"/>
    <property type="evidence" value="ECO:0007669"/>
    <property type="project" value="UniProtKB-KW"/>
</dbReference>
<keyword evidence="3" id="KW-0001">2Fe-2S</keyword>
<dbReference type="Pfam" id="PF00970">
    <property type="entry name" value="FAD_binding_6"/>
    <property type="match status" value="1"/>
</dbReference>
<name>A0A426VBG8_9BURK</name>
<dbReference type="Gene3D" id="3.40.50.80">
    <property type="entry name" value="Nucleotide-binding domain of ferredoxin-NADP reductase (FNR) module"/>
    <property type="match status" value="1"/>
</dbReference>
<dbReference type="GO" id="GO:0016491">
    <property type="term" value="F:oxidoreductase activity"/>
    <property type="evidence" value="ECO:0007669"/>
    <property type="project" value="UniProtKB-KW"/>
</dbReference>
<dbReference type="Gene3D" id="2.40.30.10">
    <property type="entry name" value="Translation factors"/>
    <property type="match status" value="1"/>
</dbReference>
<evidence type="ECO:0000256" key="8">
    <source>
        <dbReference type="ARBA" id="ARBA00023014"/>
    </source>
</evidence>
<dbReference type="Pfam" id="PF00111">
    <property type="entry name" value="Fer2"/>
    <property type="match status" value="1"/>
</dbReference>
<dbReference type="InterPro" id="IPR012675">
    <property type="entry name" value="Beta-grasp_dom_sf"/>
</dbReference>
<keyword evidence="7" id="KW-0408">Iron</keyword>
<dbReference type="Pfam" id="PF00175">
    <property type="entry name" value="NAD_binding_1"/>
    <property type="match status" value="1"/>
</dbReference>
<feature type="domain" description="FAD-binding FR-type" evidence="11">
    <location>
        <begin position="46"/>
        <end position="149"/>
    </location>
</feature>
<dbReference type="Proteomes" id="UP000269265">
    <property type="component" value="Unassembled WGS sequence"/>
</dbReference>
<evidence type="ECO:0000259" key="10">
    <source>
        <dbReference type="PROSITE" id="PS51085"/>
    </source>
</evidence>
<comment type="cofactor">
    <cofactor evidence="1">
        <name>FAD</name>
        <dbReference type="ChEBI" id="CHEBI:57692"/>
    </cofactor>
</comment>
<keyword evidence="6" id="KW-0560">Oxidoreductase</keyword>
<dbReference type="RefSeq" id="WP_125243196.1">
    <property type="nucleotide sequence ID" value="NZ_RSED01000007.1"/>
</dbReference>
<dbReference type="PANTHER" id="PTHR47354:SF6">
    <property type="entry name" value="NADH OXIDOREDUCTASE HCR"/>
    <property type="match status" value="1"/>
</dbReference>
<dbReference type="InterPro" id="IPR008333">
    <property type="entry name" value="Cbr1-like_FAD-bd_dom"/>
</dbReference>
<evidence type="ECO:0000256" key="7">
    <source>
        <dbReference type="ARBA" id="ARBA00023004"/>
    </source>
</evidence>
<dbReference type="SUPFAM" id="SSF63380">
    <property type="entry name" value="Riboflavin synthase domain-like"/>
    <property type="match status" value="1"/>
</dbReference>
<dbReference type="PROSITE" id="PS51384">
    <property type="entry name" value="FAD_FR"/>
    <property type="match status" value="1"/>
</dbReference>
<reference evidence="12 13" key="1">
    <citation type="submission" date="2018-12" db="EMBL/GenBank/DDBJ databases">
        <title>The whole draft genome of Aquabacterium sp. SJQ9.</title>
        <authorList>
            <person name="Sun L."/>
            <person name="Gao X."/>
            <person name="Chen W."/>
            <person name="Huang K."/>
        </authorList>
    </citation>
    <scope>NUCLEOTIDE SEQUENCE [LARGE SCALE GENOMIC DNA]</scope>
    <source>
        <strain evidence="12 13">SJQ9</strain>
    </source>
</reference>
<dbReference type="InterPro" id="IPR001041">
    <property type="entry name" value="2Fe-2S_ferredoxin-type"/>
</dbReference>
<keyword evidence="13" id="KW-1185">Reference proteome</keyword>
<evidence type="ECO:0000313" key="12">
    <source>
        <dbReference type="EMBL" id="RRS04289.1"/>
    </source>
</evidence>
<comment type="similarity">
    <text evidence="9">In the N-terminal section; belongs to the FAD-binding oxidoreductase type 6 family.</text>
</comment>
<feature type="domain" description="2Fe-2S ferredoxin-type" evidence="10">
    <location>
        <begin position="294"/>
        <end position="373"/>
    </location>
</feature>
<dbReference type="PANTHER" id="PTHR47354">
    <property type="entry name" value="NADH OXIDOREDUCTASE HCR"/>
    <property type="match status" value="1"/>
</dbReference>
<dbReference type="InterPro" id="IPR001433">
    <property type="entry name" value="OxRdtase_FAD/NAD-bd"/>
</dbReference>
<protein>
    <submittedName>
        <fullName evidence="12">Iron-sulfur cluster-binding domain-containing protein</fullName>
    </submittedName>
</protein>
<evidence type="ECO:0000256" key="6">
    <source>
        <dbReference type="ARBA" id="ARBA00023002"/>
    </source>
</evidence>
<keyword evidence="8" id="KW-0411">Iron-sulfur</keyword>
<accession>A0A426VBG8</accession>
<dbReference type="Gene3D" id="3.10.20.30">
    <property type="match status" value="1"/>
</dbReference>
<dbReference type="GO" id="GO:0046872">
    <property type="term" value="F:metal ion binding"/>
    <property type="evidence" value="ECO:0007669"/>
    <property type="project" value="UniProtKB-KW"/>
</dbReference>
<dbReference type="InterPro" id="IPR036010">
    <property type="entry name" value="2Fe-2S_ferredoxin-like_sf"/>
</dbReference>
<dbReference type="OrthoDB" id="9796486at2"/>